<proteinExistence type="predicted"/>
<dbReference type="InterPro" id="IPR016181">
    <property type="entry name" value="Acyl_CoA_acyltransferase"/>
</dbReference>
<dbReference type="AlphaFoldDB" id="A0A8J8MFZ8"/>
<dbReference type="PANTHER" id="PTHR13355:SF11">
    <property type="entry name" value="GLUCOSAMINE 6-PHOSPHATE N-ACETYLTRANSFERASE"/>
    <property type="match status" value="1"/>
</dbReference>
<organism evidence="2 3">
    <name type="scientific">Vallitalea pronyensis</name>
    <dbReference type="NCBI Taxonomy" id="1348613"/>
    <lineage>
        <taxon>Bacteria</taxon>
        <taxon>Bacillati</taxon>
        <taxon>Bacillota</taxon>
        <taxon>Clostridia</taxon>
        <taxon>Lachnospirales</taxon>
        <taxon>Vallitaleaceae</taxon>
        <taxon>Vallitalea</taxon>
    </lineage>
</organism>
<dbReference type="SUPFAM" id="SSF55729">
    <property type="entry name" value="Acyl-CoA N-acyltransferases (Nat)"/>
    <property type="match status" value="1"/>
</dbReference>
<protein>
    <submittedName>
        <fullName evidence="2">GNAT family N-acetyltransferase</fullName>
    </submittedName>
</protein>
<accession>A0A8J8MFZ8</accession>
<dbReference type="Pfam" id="PF13673">
    <property type="entry name" value="Acetyltransf_10"/>
    <property type="match status" value="1"/>
</dbReference>
<evidence type="ECO:0000259" key="1">
    <source>
        <dbReference type="PROSITE" id="PS51186"/>
    </source>
</evidence>
<dbReference type="InterPro" id="IPR039143">
    <property type="entry name" value="GNPNAT1-like"/>
</dbReference>
<evidence type="ECO:0000313" key="3">
    <source>
        <dbReference type="Proteomes" id="UP000683246"/>
    </source>
</evidence>
<sequence>MISASYSEGYDAMKDVLPIRELVFVNEQGMHRDDVTDALDDVAIHVVAYEGHQPVGAGRLIPSPQGYSIGKIAVIKEKRKKYYGDLIVRMLIQKGFDLGAKTIMVHAQHQAIPFYETIGFEAVGEVYERQAMKCRDMILKKDKIRKKCH</sequence>
<dbReference type="InterPro" id="IPR000182">
    <property type="entry name" value="GNAT_dom"/>
</dbReference>
<gene>
    <name evidence="2" type="ORF">HZI73_01780</name>
</gene>
<dbReference type="Proteomes" id="UP000683246">
    <property type="component" value="Chromosome"/>
</dbReference>
<keyword evidence="3" id="KW-1185">Reference proteome</keyword>
<dbReference type="Gene3D" id="3.40.630.30">
    <property type="match status" value="1"/>
</dbReference>
<dbReference type="KEGG" id="vpy:HZI73_01780"/>
<dbReference type="PANTHER" id="PTHR13355">
    <property type="entry name" value="GLUCOSAMINE 6-PHOSPHATE N-ACETYLTRANSFERASE"/>
    <property type="match status" value="1"/>
</dbReference>
<dbReference type="EMBL" id="CP058649">
    <property type="protein sequence ID" value="QUI21092.1"/>
    <property type="molecule type" value="Genomic_DNA"/>
</dbReference>
<reference evidence="2" key="1">
    <citation type="submission" date="2020-07" db="EMBL/GenBank/DDBJ databases">
        <title>Vallitalea pronyensis genome.</title>
        <authorList>
            <person name="Postec A."/>
        </authorList>
    </citation>
    <scope>NUCLEOTIDE SEQUENCE</scope>
    <source>
        <strain evidence="2">FatNI3</strain>
    </source>
</reference>
<feature type="domain" description="N-acetyltransferase" evidence="1">
    <location>
        <begin position="1"/>
        <end position="145"/>
    </location>
</feature>
<name>A0A8J8MFZ8_9FIRM</name>
<evidence type="ECO:0000313" key="2">
    <source>
        <dbReference type="EMBL" id="QUI21092.1"/>
    </source>
</evidence>
<dbReference type="GO" id="GO:0004343">
    <property type="term" value="F:glucosamine 6-phosphate N-acetyltransferase activity"/>
    <property type="evidence" value="ECO:0007669"/>
    <property type="project" value="TreeGrafter"/>
</dbReference>
<dbReference type="RefSeq" id="WP_212696553.1">
    <property type="nucleotide sequence ID" value="NZ_CP058649.1"/>
</dbReference>
<dbReference type="PROSITE" id="PS51186">
    <property type="entry name" value="GNAT"/>
    <property type="match status" value="1"/>
</dbReference>